<comment type="caution">
    <text evidence="20">The sequence shown here is derived from an EMBL/GenBank/DDBJ whole genome shotgun (WGS) entry which is preliminary data.</text>
</comment>
<evidence type="ECO:0000256" key="6">
    <source>
        <dbReference type="ARBA" id="ARBA00014679"/>
    </source>
</evidence>
<dbReference type="FunFam" id="3.40.1280.10:FF:000001">
    <property type="entry name" value="tRNA (guanine-N(1)-)-methyltransferase"/>
    <property type="match status" value="1"/>
</dbReference>
<evidence type="ECO:0000313" key="21">
    <source>
        <dbReference type="Proteomes" id="UP001180845"/>
    </source>
</evidence>
<feature type="binding site" evidence="15 16">
    <location>
        <position position="112"/>
    </location>
    <ligand>
        <name>S-adenosyl-L-methionine</name>
        <dbReference type="ChEBI" id="CHEBI:59789"/>
    </ligand>
</feature>
<dbReference type="GO" id="GO:0005829">
    <property type="term" value="C:cytosol"/>
    <property type="evidence" value="ECO:0007669"/>
    <property type="project" value="TreeGrafter"/>
</dbReference>
<keyword evidence="11 15" id="KW-0819">tRNA processing</keyword>
<evidence type="ECO:0000256" key="15">
    <source>
        <dbReference type="HAMAP-Rule" id="MF_00605"/>
    </source>
</evidence>
<dbReference type="PANTHER" id="PTHR46417">
    <property type="entry name" value="TRNA (GUANINE-N(1)-)-METHYLTRANSFERASE"/>
    <property type="match status" value="1"/>
</dbReference>
<feature type="domain" description="tRNA methyltransferase TRMD/TRM10-type" evidence="19">
    <location>
        <begin position="1"/>
        <end position="228"/>
    </location>
</feature>
<dbReference type="FunFam" id="1.10.1270.20:FF:000001">
    <property type="entry name" value="tRNA (guanine-N(1)-)-methyltransferase"/>
    <property type="match status" value="1"/>
</dbReference>
<comment type="function">
    <text evidence="1 15 17">Specifically methylates guanosine-37 in various tRNAs.</text>
</comment>
<dbReference type="NCBIfam" id="NF000648">
    <property type="entry name" value="PRK00026.1"/>
    <property type="match status" value="1"/>
</dbReference>
<dbReference type="GO" id="GO:0052906">
    <property type="term" value="F:tRNA (guanine(37)-N1)-methyltransferase activity"/>
    <property type="evidence" value="ECO:0007669"/>
    <property type="project" value="UniProtKB-UniRule"/>
</dbReference>
<evidence type="ECO:0000256" key="10">
    <source>
        <dbReference type="ARBA" id="ARBA00022691"/>
    </source>
</evidence>
<evidence type="ECO:0000256" key="1">
    <source>
        <dbReference type="ARBA" id="ARBA00002634"/>
    </source>
</evidence>
<dbReference type="PANTHER" id="PTHR46417:SF1">
    <property type="entry name" value="TRNA (GUANINE-N(1)-)-METHYLTRANSFERASE"/>
    <property type="match status" value="1"/>
</dbReference>
<sequence length="263" mass="29318">MRIDVITIFPEYLTPLREALLGKAIEREKISVGVHDLREWTHDVHRAVDDSPYGGGPGMVMKPQVWGEALDEVCATSGEPPRLVVPTPAGQPFTQRTAVRWSHEPWLVLACGRYEGIDQRVIEDASRRMPVEEVSIGDYVLVGGEVAALTMIESVARLLPGVLGNPASAEQDSFSDGLLEGPCYTRPEVWRDLSVPPVLRSGDHAAIARWRRDQSLERTYERRHDLLDSMSEESLTARDRGRLDHLRAQQHPDGMQDDSPGQA</sequence>
<comment type="subunit">
    <text evidence="4 15 17">Homodimer.</text>
</comment>
<dbReference type="EMBL" id="JAVDXW010000001">
    <property type="protein sequence ID" value="MDR7300719.1"/>
    <property type="molecule type" value="Genomic_DNA"/>
</dbReference>
<dbReference type="Gene3D" id="1.10.1270.20">
    <property type="entry name" value="tRNA(m1g37)methyltransferase, domain 2"/>
    <property type="match status" value="1"/>
</dbReference>
<proteinExistence type="inferred from homology"/>
<dbReference type="Pfam" id="PF01746">
    <property type="entry name" value="tRNA_m1G_MT"/>
    <property type="match status" value="1"/>
</dbReference>
<feature type="compositionally biased region" description="Basic and acidic residues" evidence="18">
    <location>
        <begin position="235"/>
        <end position="247"/>
    </location>
</feature>
<evidence type="ECO:0000256" key="3">
    <source>
        <dbReference type="ARBA" id="ARBA00007630"/>
    </source>
</evidence>
<dbReference type="GO" id="GO:0002939">
    <property type="term" value="P:tRNA N1-guanine methylation"/>
    <property type="evidence" value="ECO:0007669"/>
    <property type="project" value="TreeGrafter"/>
</dbReference>
<protein>
    <recommendedName>
        <fullName evidence="6 15">tRNA (guanine-N(1)-)-methyltransferase</fullName>
        <ecNumber evidence="5 15">2.1.1.228</ecNumber>
    </recommendedName>
    <alternativeName>
        <fullName evidence="12 15">M1G-methyltransferase</fullName>
    </alternativeName>
    <alternativeName>
        <fullName evidence="13 15">tRNA [GM37] methyltransferase</fullName>
    </alternativeName>
</protein>
<keyword evidence="9 15" id="KW-0808">Transferase</keyword>
<dbReference type="InterPro" id="IPR023148">
    <property type="entry name" value="tRNA_m1G_MeTrfase_C_sf"/>
</dbReference>
<evidence type="ECO:0000256" key="18">
    <source>
        <dbReference type="SAM" id="MobiDB-lite"/>
    </source>
</evidence>
<feature type="binding site" evidence="15 16">
    <location>
        <begin position="136"/>
        <end position="141"/>
    </location>
    <ligand>
        <name>S-adenosyl-L-methionine</name>
        <dbReference type="ChEBI" id="CHEBI:59789"/>
    </ligand>
</feature>
<keyword evidence="8 15" id="KW-0489">Methyltransferase</keyword>
<dbReference type="RefSeq" id="WP_310269955.1">
    <property type="nucleotide sequence ID" value="NZ_JAVDXW010000001.1"/>
</dbReference>
<evidence type="ECO:0000256" key="13">
    <source>
        <dbReference type="ARBA" id="ARBA00033392"/>
    </source>
</evidence>
<evidence type="ECO:0000256" key="8">
    <source>
        <dbReference type="ARBA" id="ARBA00022603"/>
    </source>
</evidence>
<dbReference type="CDD" id="cd18080">
    <property type="entry name" value="TrmD-like"/>
    <property type="match status" value="1"/>
</dbReference>
<name>A0AAE3ZCR2_9ACTN</name>
<evidence type="ECO:0000256" key="7">
    <source>
        <dbReference type="ARBA" id="ARBA00022490"/>
    </source>
</evidence>
<accession>A0AAE3ZCR2</accession>
<comment type="catalytic activity">
    <reaction evidence="14 15 17">
        <text>guanosine(37) in tRNA + S-adenosyl-L-methionine = N(1)-methylguanosine(37) in tRNA + S-adenosyl-L-homocysteine + H(+)</text>
        <dbReference type="Rhea" id="RHEA:36899"/>
        <dbReference type="Rhea" id="RHEA-COMP:10145"/>
        <dbReference type="Rhea" id="RHEA-COMP:10147"/>
        <dbReference type="ChEBI" id="CHEBI:15378"/>
        <dbReference type="ChEBI" id="CHEBI:57856"/>
        <dbReference type="ChEBI" id="CHEBI:59789"/>
        <dbReference type="ChEBI" id="CHEBI:73542"/>
        <dbReference type="ChEBI" id="CHEBI:74269"/>
        <dbReference type="EC" id="2.1.1.228"/>
    </reaction>
</comment>
<evidence type="ECO:0000256" key="14">
    <source>
        <dbReference type="ARBA" id="ARBA00047783"/>
    </source>
</evidence>
<comment type="similarity">
    <text evidence="3 15 17">Belongs to the RNA methyltransferase TrmD family.</text>
</comment>
<dbReference type="Gene3D" id="3.40.1280.10">
    <property type="match status" value="1"/>
</dbReference>
<evidence type="ECO:0000256" key="2">
    <source>
        <dbReference type="ARBA" id="ARBA00004496"/>
    </source>
</evidence>
<evidence type="ECO:0000256" key="9">
    <source>
        <dbReference type="ARBA" id="ARBA00022679"/>
    </source>
</evidence>
<dbReference type="InterPro" id="IPR016009">
    <property type="entry name" value="tRNA_MeTrfase_TRMD/TRM10"/>
</dbReference>
<evidence type="ECO:0000256" key="5">
    <source>
        <dbReference type="ARBA" id="ARBA00012807"/>
    </source>
</evidence>
<dbReference type="NCBIfam" id="TIGR00088">
    <property type="entry name" value="trmD"/>
    <property type="match status" value="1"/>
</dbReference>
<dbReference type="Proteomes" id="UP001180845">
    <property type="component" value="Unassembled WGS sequence"/>
</dbReference>
<evidence type="ECO:0000256" key="12">
    <source>
        <dbReference type="ARBA" id="ARBA00029736"/>
    </source>
</evidence>
<dbReference type="AlphaFoldDB" id="A0AAE3ZCR2"/>
<dbReference type="EC" id="2.1.1.228" evidence="5 15"/>
<organism evidence="20 21">
    <name type="scientific">Haloactinomyces albus</name>
    <dbReference type="NCBI Taxonomy" id="1352928"/>
    <lineage>
        <taxon>Bacteria</taxon>
        <taxon>Bacillati</taxon>
        <taxon>Actinomycetota</taxon>
        <taxon>Actinomycetes</taxon>
        <taxon>Actinopolysporales</taxon>
        <taxon>Actinopolysporaceae</taxon>
        <taxon>Haloactinomyces</taxon>
    </lineage>
</organism>
<dbReference type="SUPFAM" id="SSF75217">
    <property type="entry name" value="alpha/beta knot"/>
    <property type="match status" value="1"/>
</dbReference>
<keyword evidence="7 15" id="KW-0963">Cytoplasm</keyword>
<comment type="subcellular location">
    <subcellularLocation>
        <location evidence="2 15 17">Cytoplasm</location>
    </subcellularLocation>
</comment>
<evidence type="ECO:0000313" key="20">
    <source>
        <dbReference type="EMBL" id="MDR7300719.1"/>
    </source>
</evidence>
<dbReference type="InterPro" id="IPR029026">
    <property type="entry name" value="tRNA_m1G_MTases_N"/>
</dbReference>
<evidence type="ECO:0000259" key="19">
    <source>
        <dbReference type="Pfam" id="PF01746"/>
    </source>
</evidence>
<keyword evidence="10 15" id="KW-0949">S-adenosyl-L-methionine</keyword>
<gene>
    <name evidence="15" type="primary">trmD</name>
    <name evidence="20" type="ORF">JOF55_000900</name>
</gene>
<feature type="region of interest" description="Disordered" evidence="18">
    <location>
        <begin position="231"/>
        <end position="263"/>
    </location>
</feature>
<evidence type="ECO:0000256" key="11">
    <source>
        <dbReference type="ARBA" id="ARBA00022694"/>
    </source>
</evidence>
<dbReference type="HAMAP" id="MF_00605">
    <property type="entry name" value="TrmD"/>
    <property type="match status" value="1"/>
</dbReference>
<evidence type="ECO:0000256" key="16">
    <source>
        <dbReference type="PIRSR" id="PIRSR000386-1"/>
    </source>
</evidence>
<dbReference type="InterPro" id="IPR029028">
    <property type="entry name" value="Alpha/beta_knot_MTases"/>
</dbReference>
<evidence type="ECO:0000256" key="17">
    <source>
        <dbReference type="RuleBase" id="RU003464"/>
    </source>
</evidence>
<dbReference type="InterPro" id="IPR002649">
    <property type="entry name" value="tRNA_m1G_MeTrfase_TrmD"/>
</dbReference>
<reference evidence="20" key="1">
    <citation type="submission" date="2023-07" db="EMBL/GenBank/DDBJ databases">
        <title>Sequencing the genomes of 1000 actinobacteria strains.</title>
        <authorList>
            <person name="Klenk H.-P."/>
        </authorList>
    </citation>
    <scope>NUCLEOTIDE SEQUENCE</scope>
    <source>
        <strain evidence="20">DSM 45977</strain>
    </source>
</reference>
<evidence type="ECO:0000256" key="4">
    <source>
        <dbReference type="ARBA" id="ARBA00011738"/>
    </source>
</evidence>
<dbReference type="PIRSF" id="PIRSF000386">
    <property type="entry name" value="tRNA_mtase"/>
    <property type="match status" value="1"/>
</dbReference>
<keyword evidence="21" id="KW-1185">Reference proteome</keyword>